<proteinExistence type="predicted"/>
<dbReference type="GO" id="GO:0016758">
    <property type="term" value="F:hexosyltransferase activity"/>
    <property type="evidence" value="ECO:0007669"/>
    <property type="project" value="UniProtKB-ARBA"/>
</dbReference>
<evidence type="ECO:0000313" key="2">
    <source>
        <dbReference type="EMBL" id="GLL07202.1"/>
    </source>
</evidence>
<keyword evidence="3" id="KW-1185">Reference proteome</keyword>
<dbReference type="InterPro" id="IPR001173">
    <property type="entry name" value="Glyco_trans_2-like"/>
</dbReference>
<dbReference type="PANTHER" id="PTHR22916">
    <property type="entry name" value="GLYCOSYLTRANSFERASE"/>
    <property type="match status" value="1"/>
</dbReference>
<dbReference type="Proteomes" id="UP001143480">
    <property type="component" value="Unassembled WGS sequence"/>
</dbReference>
<dbReference type="CDD" id="cd00761">
    <property type="entry name" value="Glyco_tranf_GTA_type"/>
    <property type="match status" value="1"/>
</dbReference>
<accession>A0A9W6KSC1</accession>
<dbReference type="Pfam" id="PF00535">
    <property type="entry name" value="Glycos_transf_2"/>
    <property type="match status" value="1"/>
</dbReference>
<dbReference type="PANTHER" id="PTHR22916:SF3">
    <property type="entry name" value="UDP-GLCNAC:BETAGAL BETA-1,3-N-ACETYLGLUCOSAMINYLTRANSFERASE-LIKE PROTEIN 1"/>
    <property type="match status" value="1"/>
</dbReference>
<name>A0A9W6KSC1_9ACTN</name>
<evidence type="ECO:0000313" key="3">
    <source>
        <dbReference type="Proteomes" id="UP001143480"/>
    </source>
</evidence>
<protein>
    <recommendedName>
        <fullName evidence="1">Glycosyltransferase 2-like domain-containing protein</fullName>
    </recommendedName>
</protein>
<dbReference type="InterPro" id="IPR029044">
    <property type="entry name" value="Nucleotide-diphossugar_trans"/>
</dbReference>
<dbReference type="EMBL" id="BSFP01000088">
    <property type="protein sequence ID" value="GLL07202.1"/>
    <property type="molecule type" value="Genomic_DNA"/>
</dbReference>
<dbReference type="Gene3D" id="3.90.550.10">
    <property type="entry name" value="Spore Coat Polysaccharide Biosynthesis Protein SpsA, Chain A"/>
    <property type="match status" value="1"/>
</dbReference>
<reference evidence="2" key="2">
    <citation type="submission" date="2023-01" db="EMBL/GenBank/DDBJ databases">
        <authorList>
            <person name="Sun Q."/>
            <person name="Evtushenko L."/>
        </authorList>
    </citation>
    <scope>NUCLEOTIDE SEQUENCE</scope>
    <source>
        <strain evidence="2">VKM Ac-1321</strain>
    </source>
</reference>
<feature type="domain" description="Glycosyltransferase 2-like" evidence="1">
    <location>
        <begin position="7"/>
        <end position="145"/>
    </location>
</feature>
<sequence>MQDVLVSVCLPVRNGAKRIPAVARSVLAQDHTDLELVISDNASTDETQEVARALAAEDPRVKYYRQPENVGLLNNFVSAMHRATGTYMRWIGDDDAMQPNCISRSLDRFAEDPRLIMVTAACEFHGDDGVVRTSEYHREELLSDDPIVRLTEMLRLLNDSYLLLDPLYGVIRREAIVGIPRKNMLREDQVYSSKLALAGPWGHVNEVLYRRGFQRDERRPQLARRLGVPVWTARAANTLQGREMLRWVNEGADLTPEQRRQARAAVRKWYLDRQQIVLSRRGRRLAQVVGLGGRNTAEQPG</sequence>
<dbReference type="AlphaFoldDB" id="A0A9W6KSC1"/>
<evidence type="ECO:0000259" key="1">
    <source>
        <dbReference type="Pfam" id="PF00535"/>
    </source>
</evidence>
<dbReference type="SUPFAM" id="SSF53448">
    <property type="entry name" value="Nucleotide-diphospho-sugar transferases"/>
    <property type="match status" value="1"/>
</dbReference>
<gene>
    <name evidence="2" type="ORF">GCM10017581_089540</name>
</gene>
<comment type="caution">
    <text evidence="2">The sequence shown here is derived from an EMBL/GenBank/DDBJ whole genome shotgun (WGS) entry which is preliminary data.</text>
</comment>
<reference evidence="2" key="1">
    <citation type="journal article" date="2014" name="Int. J. Syst. Evol. Microbiol.">
        <title>Complete genome sequence of Corynebacterium casei LMG S-19264T (=DSM 44701T), isolated from a smear-ripened cheese.</title>
        <authorList>
            <consortium name="US DOE Joint Genome Institute (JGI-PGF)"/>
            <person name="Walter F."/>
            <person name="Albersmeier A."/>
            <person name="Kalinowski J."/>
            <person name="Ruckert C."/>
        </authorList>
    </citation>
    <scope>NUCLEOTIDE SEQUENCE</scope>
    <source>
        <strain evidence="2">VKM Ac-1321</strain>
    </source>
</reference>
<organism evidence="2 3">
    <name type="scientific">Dactylosporangium matsuzakiense</name>
    <dbReference type="NCBI Taxonomy" id="53360"/>
    <lineage>
        <taxon>Bacteria</taxon>
        <taxon>Bacillati</taxon>
        <taxon>Actinomycetota</taxon>
        <taxon>Actinomycetes</taxon>
        <taxon>Micromonosporales</taxon>
        <taxon>Micromonosporaceae</taxon>
        <taxon>Dactylosporangium</taxon>
    </lineage>
</organism>
<dbReference type="RefSeq" id="WP_223101621.1">
    <property type="nucleotide sequence ID" value="NZ_BAAAXA010000003.1"/>
</dbReference>